<dbReference type="PROSITE" id="PS50026">
    <property type="entry name" value="EGF_3"/>
    <property type="match status" value="2"/>
</dbReference>
<dbReference type="SMART" id="SM00181">
    <property type="entry name" value="EGF"/>
    <property type="match status" value="3"/>
</dbReference>
<feature type="non-terminal residue" evidence="4">
    <location>
        <position position="392"/>
    </location>
</feature>
<feature type="disulfide bond" evidence="1">
    <location>
        <begin position="219"/>
        <end position="229"/>
    </location>
</feature>
<evidence type="ECO:0008006" key="5">
    <source>
        <dbReference type="Google" id="ProtNLM"/>
    </source>
</evidence>
<dbReference type="Gene3D" id="3.10.100.10">
    <property type="entry name" value="Mannose-Binding Protein A, subunit A"/>
    <property type="match status" value="1"/>
</dbReference>
<organism evidence="4">
    <name type="scientific">Homalodisca liturata</name>
    <dbReference type="NCBI Taxonomy" id="320908"/>
    <lineage>
        <taxon>Eukaryota</taxon>
        <taxon>Metazoa</taxon>
        <taxon>Ecdysozoa</taxon>
        <taxon>Arthropoda</taxon>
        <taxon>Hexapoda</taxon>
        <taxon>Insecta</taxon>
        <taxon>Pterygota</taxon>
        <taxon>Neoptera</taxon>
        <taxon>Paraneoptera</taxon>
        <taxon>Hemiptera</taxon>
        <taxon>Auchenorrhyncha</taxon>
        <taxon>Membracoidea</taxon>
        <taxon>Cicadellidae</taxon>
        <taxon>Cicadellinae</taxon>
        <taxon>Proconiini</taxon>
        <taxon>Homalodisca</taxon>
    </lineage>
</organism>
<feature type="domain" description="EGF-like" evidence="2">
    <location>
        <begin position="90"/>
        <end position="127"/>
    </location>
</feature>
<dbReference type="PROSITE" id="PS01186">
    <property type="entry name" value="EGF_2"/>
    <property type="match status" value="3"/>
</dbReference>
<gene>
    <name evidence="4" type="ORF">g.29635</name>
</gene>
<dbReference type="InterPro" id="IPR016186">
    <property type="entry name" value="C-type_lectin-like/link_sf"/>
</dbReference>
<reference evidence="4" key="1">
    <citation type="submission" date="2015-11" db="EMBL/GenBank/DDBJ databases">
        <title>De novo transcriptome assembly of four potential Pierce s Disease insect vectors from Arizona vineyards.</title>
        <authorList>
            <person name="Tassone E.E."/>
        </authorList>
    </citation>
    <scope>NUCLEOTIDE SEQUENCE</scope>
</reference>
<comment type="caution">
    <text evidence="1">Lacks conserved residue(s) required for the propagation of feature annotation.</text>
</comment>
<dbReference type="Pfam" id="PF00059">
    <property type="entry name" value="Lectin_C"/>
    <property type="match status" value="1"/>
</dbReference>
<feature type="domain" description="C-type lectin" evidence="3">
    <location>
        <begin position="275"/>
        <end position="392"/>
    </location>
</feature>
<sequence length="392" mass="42918">ESIAVAVNRISVTVSIGSGKPEGRHSDGIHIFCGAMGIHKQEIVQLLWCLLLVNIDHIHCETPNFVIVGADCNNNGDCNTVLTCIDKKCKYPCPGPCQGNTTCEVHDHVPYCACKPGFSGNPFTGCQEEVPVNQCNNNTPCDSLLACINGKCQDPCPGPCYGNTFCVVLKHVPFCGCNPGFSGNSYTGCQEQGSVDQCNDNNNCDKLLACVNGKCKDPCSGLCSDNATCEVHDHVPYCTCMPGFSGNPIIGCKDIARYSHRCLITGSRPPGKKIYRVERFIKVNFYAAFSHCITHGGRLATVESTDENALIKEEIRKTGIRNYEFWTSGTNLGGDWLWMSSGDVLSEFRDWNIPEPNNLGGDEHCLEFYETGSNGYRWNDRGCNKEAYPICE</sequence>
<evidence type="ECO:0000259" key="2">
    <source>
        <dbReference type="PROSITE" id="PS50026"/>
    </source>
</evidence>
<dbReference type="InterPro" id="IPR016187">
    <property type="entry name" value="CTDL_fold"/>
</dbReference>
<dbReference type="CDD" id="cd00037">
    <property type="entry name" value="CLECT"/>
    <property type="match status" value="1"/>
</dbReference>
<dbReference type="InterPro" id="IPR000742">
    <property type="entry name" value="EGF"/>
</dbReference>
<feature type="domain" description="EGF-like" evidence="2">
    <location>
        <begin position="216"/>
        <end position="253"/>
    </location>
</feature>
<dbReference type="PROSITE" id="PS50041">
    <property type="entry name" value="C_TYPE_LECTIN_2"/>
    <property type="match status" value="1"/>
</dbReference>
<evidence type="ECO:0000259" key="3">
    <source>
        <dbReference type="PROSITE" id="PS50041"/>
    </source>
</evidence>
<accession>A0A1B6HGN1</accession>
<feature type="disulfide bond" evidence="1">
    <location>
        <begin position="93"/>
        <end position="103"/>
    </location>
</feature>
<dbReference type="PANTHER" id="PTHR22963">
    <property type="entry name" value="ENDOGLIN-RELATED"/>
    <property type="match status" value="1"/>
</dbReference>
<evidence type="ECO:0000256" key="1">
    <source>
        <dbReference type="PROSITE-ProRule" id="PRU00076"/>
    </source>
</evidence>
<dbReference type="AlphaFoldDB" id="A0A1B6HGN1"/>
<proteinExistence type="predicted"/>
<dbReference type="InterPro" id="IPR001304">
    <property type="entry name" value="C-type_lectin-like"/>
</dbReference>
<keyword evidence="1" id="KW-0245">EGF-like domain</keyword>
<name>A0A1B6HGN1_9HEMI</name>
<dbReference type="PANTHER" id="PTHR22963:SF38">
    <property type="entry name" value="LP13770P"/>
    <property type="match status" value="1"/>
</dbReference>
<evidence type="ECO:0000313" key="4">
    <source>
        <dbReference type="EMBL" id="JAS73877.1"/>
    </source>
</evidence>
<feature type="non-terminal residue" evidence="4">
    <location>
        <position position="1"/>
    </location>
</feature>
<dbReference type="SUPFAM" id="SSF56436">
    <property type="entry name" value="C-type lectin-like"/>
    <property type="match status" value="1"/>
</dbReference>
<keyword evidence="1" id="KW-1015">Disulfide bond</keyword>
<dbReference type="EMBL" id="GECU01033829">
    <property type="protein sequence ID" value="JAS73877.1"/>
    <property type="molecule type" value="Transcribed_RNA"/>
</dbReference>
<dbReference type="SMART" id="SM00034">
    <property type="entry name" value="CLECT"/>
    <property type="match status" value="1"/>
</dbReference>
<protein>
    <recommendedName>
        <fullName evidence="5">C-type lectin domain-containing protein</fullName>
    </recommendedName>
</protein>